<protein>
    <recommendedName>
        <fullName evidence="4">Retrotransposon gag domain-containing protein</fullName>
    </recommendedName>
</protein>
<evidence type="ECO:0000256" key="1">
    <source>
        <dbReference type="SAM" id="MobiDB-lite"/>
    </source>
</evidence>
<keyword evidence="3" id="KW-1185">Reference proteome</keyword>
<gene>
    <name evidence="2" type="ORF">BP00DRAFT_444685</name>
</gene>
<dbReference type="PANTHER" id="PTHR48125:SF10">
    <property type="entry name" value="OS12G0136300 PROTEIN"/>
    <property type="match status" value="1"/>
</dbReference>
<name>A0A2V5I9R0_9EURO</name>
<feature type="region of interest" description="Disordered" evidence="1">
    <location>
        <begin position="655"/>
        <end position="827"/>
    </location>
</feature>
<accession>A0A2V5I9R0</accession>
<sequence length="827" mass="91014">MELGPSGPLAPENEDADHLSSDFLSTEGATLHRKRKLDLAQQQPKGFSSGAPPPPLLSHQGKEPKRPDPPVTIGEVIEFLRQNIAMEIDLLERATVSFEHPRLKEFTVIFKRLQAAVQQFLAEGDQPHTSNAASPEPEPEPEPVQATNPPPRSPSPQHIVDIALAAVRAAAKWRPRAPNPPQPLKGDSTDAYYLWRFAILRKMDEDRPMFVTQHSCMRYALTQMEEPILSALRWNVAGDPDGTLVGLLEEIERHLGIHPVADATTRHLALAVQRQGETVTAYYHRLLNLFDTAGTPEPHRVRKYLTTLDPAIATSLHGNQYTRVRDVLNDARRVEAGRAKTFSHDPPSRPAQAVQKPAPAAKPPAPPAPSVPANPNTNFGAVAVNGSQLPRVRDVINDTQQVEVGCAETFSHHSPSRPAQAVQKLAPAAKPPTPPPPSYPPPSFPAPSFPANPNAKFGAVAVKPQGWAGTWFASQNKARWPTARERFTLARQFRCYGCRGSGHRSGDSCCPKKARRGRDVDEVISHKGYELARPEHREAAGSCPVFDPWKPDPPSQDPYPRQGEEPIVALDPSDDPHDELRIRKIVDCRLTPNGLKYKALFDGPWDKWNADPLWRKWSDFKNAPSVVIAYHNQHPEKPPLPDFFARWAAAAGSELPRGEQMPTGQARQPAGLPASNGHLPQPVELTPQLTDQASRHQRRRAPSHVAPADPEQPLRHPTGRPSQPLGQSAASNRHLSQPVGLAASSTALTRQPRPVCPVPQPTARVSRRRRNESPSETALDDPEELLRRRPRPRLGPERQPPSITVVLGDSESEPIVVLSDSESEPIG</sequence>
<evidence type="ECO:0000313" key="3">
    <source>
        <dbReference type="Proteomes" id="UP000248817"/>
    </source>
</evidence>
<feature type="compositionally biased region" description="Low complexity" evidence="1">
    <location>
        <begin position="350"/>
        <end position="359"/>
    </location>
</feature>
<feature type="compositionally biased region" description="Basic and acidic residues" evidence="1">
    <location>
        <begin position="338"/>
        <end position="347"/>
    </location>
</feature>
<proteinExistence type="predicted"/>
<feature type="region of interest" description="Disordered" evidence="1">
    <location>
        <begin position="126"/>
        <end position="157"/>
    </location>
</feature>
<feature type="compositionally biased region" description="Pro residues" evidence="1">
    <location>
        <begin position="429"/>
        <end position="443"/>
    </location>
</feature>
<feature type="region of interest" description="Disordered" evidence="1">
    <location>
        <begin position="1"/>
        <end position="71"/>
    </location>
</feature>
<dbReference type="EMBL" id="KZ825484">
    <property type="protein sequence ID" value="PYI33409.1"/>
    <property type="molecule type" value="Genomic_DNA"/>
</dbReference>
<feature type="region of interest" description="Disordered" evidence="1">
    <location>
        <begin position="409"/>
        <end position="443"/>
    </location>
</feature>
<reference evidence="2 3" key="1">
    <citation type="submission" date="2018-02" db="EMBL/GenBank/DDBJ databases">
        <title>The genomes of Aspergillus section Nigri reveals drivers in fungal speciation.</title>
        <authorList>
            <consortium name="DOE Joint Genome Institute"/>
            <person name="Vesth T.C."/>
            <person name="Nybo J."/>
            <person name="Theobald S."/>
            <person name="Brandl J."/>
            <person name="Frisvad J.C."/>
            <person name="Nielsen K.F."/>
            <person name="Lyhne E.K."/>
            <person name="Kogle M.E."/>
            <person name="Kuo A."/>
            <person name="Riley R."/>
            <person name="Clum A."/>
            <person name="Nolan M."/>
            <person name="Lipzen A."/>
            <person name="Salamov A."/>
            <person name="Henrissat B."/>
            <person name="Wiebenga A."/>
            <person name="De vries R.P."/>
            <person name="Grigoriev I.V."/>
            <person name="Mortensen U.H."/>
            <person name="Andersen M.R."/>
            <person name="Baker S.E."/>
        </authorList>
    </citation>
    <scope>NUCLEOTIDE SEQUENCE [LARGE SCALE GENOMIC DNA]</scope>
    <source>
        <strain evidence="2 3">CBS 114.80</strain>
    </source>
</reference>
<feature type="compositionally biased region" description="Pro residues" evidence="1">
    <location>
        <begin position="360"/>
        <end position="372"/>
    </location>
</feature>
<evidence type="ECO:0008006" key="4">
    <source>
        <dbReference type="Google" id="ProtNLM"/>
    </source>
</evidence>
<organism evidence="2 3">
    <name type="scientific">Aspergillus indologenus CBS 114.80</name>
    <dbReference type="NCBI Taxonomy" id="1450541"/>
    <lineage>
        <taxon>Eukaryota</taxon>
        <taxon>Fungi</taxon>
        <taxon>Dikarya</taxon>
        <taxon>Ascomycota</taxon>
        <taxon>Pezizomycotina</taxon>
        <taxon>Eurotiomycetes</taxon>
        <taxon>Eurotiomycetidae</taxon>
        <taxon>Eurotiales</taxon>
        <taxon>Aspergillaceae</taxon>
        <taxon>Aspergillus</taxon>
        <taxon>Aspergillus subgen. Circumdati</taxon>
    </lineage>
</organism>
<feature type="region of interest" description="Disordered" evidence="1">
    <location>
        <begin position="535"/>
        <end position="576"/>
    </location>
</feature>
<dbReference type="AlphaFoldDB" id="A0A2V5I9R0"/>
<feature type="region of interest" description="Disordered" evidence="1">
    <location>
        <begin position="338"/>
        <end position="377"/>
    </location>
</feature>
<dbReference type="Proteomes" id="UP000248817">
    <property type="component" value="Unassembled WGS sequence"/>
</dbReference>
<dbReference type="PANTHER" id="PTHR48125">
    <property type="entry name" value="LP07818P1"/>
    <property type="match status" value="1"/>
</dbReference>
<feature type="compositionally biased region" description="Polar residues" evidence="1">
    <location>
        <begin position="720"/>
        <end position="735"/>
    </location>
</feature>
<evidence type="ECO:0000313" key="2">
    <source>
        <dbReference type="EMBL" id="PYI33409.1"/>
    </source>
</evidence>